<dbReference type="Proteomes" id="UP000663827">
    <property type="component" value="Unassembled WGS sequence"/>
</dbReference>
<name>A0A8H3E1C6_9AGAM</name>
<reference evidence="1" key="1">
    <citation type="submission" date="2021-01" db="EMBL/GenBank/DDBJ databases">
        <authorList>
            <person name="Kaushik A."/>
        </authorList>
    </citation>
    <scope>NUCLEOTIDE SEQUENCE</scope>
    <source>
        <strain evidence="1">AG5</strain>
    </source>
</reference>
<accession>A0A8H3E1C6</accession>
<organism evidence="1 2">
    <name type="scientific">Rhizoctonia solani</name>
    <dbReference type="NCBI Taxonomy" id="456999"/>
    <lineage>
        <taxon>Eukaryota</taxon>
        <taxon>Fungi</taxon>
        <taxon>Dikarya</taxon>
        <taxon>Basidiomycota</taxon>
        <taxon>Agaricomycotina</taxon>
        <taxon>Agaricomycetes</taxon>
        <taxon>Cantharellales</taxon>
        <taxon>Ceratobasidiaceae</taxon>
        <taxon>Rhizoctonia</taxon>
    </lineage>
</organism>
<sequence length="168" mass="18703">MSEDTHTTIVPCPYVLGATFKLEISPPHGDPLIVEAKVTEVFSPFTMSSAMKVALTPQSDSMALPNEAVLKVYDRRFADGMRELHRLKPPTSEAEAQYARYLASDNVAETEDQVHRLMDQTPEGDPGLLDLGEHFAAFVVKEFFESETTVYPILSDLQGKYIPTFYGT</sequence>
<gene>
    <name evidence="1" type="ORF">RDB_LOCUS116844</name>
</gene>
<evidence type="ECO:0000313" key="2">
    <source>
        <dbReference type="Proteomes" id="UP000663827"/>
    </source>
</evidence>
<dbReference type="EMBL" id="CAJNJQ010002623">
    <property type="protein sequence ID" value="CAE7181141.1"/>
    <property type="molecule type" value="Genomic_DNA"/>
</dbReference>
<protein>
    <submittedName>
        <fullName evidence="1">Uncharacterized protein</fullName>
    </submittedName>
</protein>
<feature type="non-terminal residue" evidence="1">
    <location>
        <position position="168"/>
    </location>
</feature>
<evidence type="ECO:0000313" key="1">
    <source>
        <dbReference type="EMBL" id="CAE7181141.1"/>
    </source>
</evidence>
<dbReference type="AlphaFoldDB" id="A0A8H3E1C6"/>
<proteinExistence type="predicted"/>
<comment type="caution">
    <text evidence="1">The sequence shown here is derived from an EMBL/GenBank/DDBJ whole genome shotgun (WGS) entry which is preliminary data.</text>
</comment>